<sequence length="536" mass="58375">MKASVLAPLGVLSCLTTAVLGDWQFRSRPGLSPPKLNITVPAQEGLVEKGLIFVTPYPGFGPNSKGPEQPAAYIFRDNGDLVWSGLSFFSGFAANFKVQTWNGQKVLSAFQGQWAETPGRAYGHHVLLNNRYEVVKTVRANSHRFASLHEFLIVDETTALIEITSALPISLTPWGGTKEQNWILSTGFQEIDIDSGKVLFEWESIDHVDPKDSNIPLAPSIGHSSSQAWDYFHLNSVDKDGEGNYIISARNSAAIYKINGTSGEIIWTLGGHSSSFEIDSKDTFAYQHDARLLHRSEDGSIERLSLFDNAASEVGEINPVSRVRVIEVDHNKNTSKALRTYPAPDGSLARSQGNAQVLPNGNVFTNWGQAGAVTEFSHDGEVLFHAYLDSAPSNLVQSYRGSRFNWTGIPSEDPVIAIVGDDARGSADIYVSWNGDTETTTWCFYVEFEGHGATGLDKAKLVGEVERIGFESHLNLKISSLEYGASVFAEAIDASGKVLRRSPSAAFLKRPRETFSSAGPSVNGNGASEDLARDDL</sequence>
<dbReference type="Proteomes" id="UP000567885">
    <property type="component" value="Unassembled WGS sequence"/>
</dbReference>
<dbReference type="AlphaFoldDB" id="A0A8H5SU89"/>
<dbReference type="SUPFAM" id="SSF63829">
    <property type="entry name" value="Calcium-dependent phosphotriesterase"/>
    <property type="match status" value="1"/>
</dbReference>
<feature type="compositionally biased region" description="Polar residues" evidence="1">
    <location>
        <begin position="514"/>
        <end position="526"/>
    </location>
</feature>
<accession>A0A8H5SU89</accession>
<reference evidence="3 4" key="1">
    <citation type="submission" date="2020-05" db="EMBL/GenBank/DDBJ databases">
        <title>Identification and distribution of gene clusters putatively required for synthesis of sphingolipid metabolism inhibitors in phylogenetically diverse species of the filamentous fungus Fusarium.</title>
        <authorList>
            <person name="Kim H.-S."/>
            <person name="Busman M."/>
            <person name="Brown D.W."/>
            <person name="Divon H."/>
            <person name="Uhlig S."/>
            <person name="Proctor R.H."/>
        </authorList>
    </citation>
    <scope>NUCLEOTIDE SEQUENCE [LARGE SCALE GENOMIC DNA]</scope>
    <source>
        <strain evidence="3 4">NRRL 20693</strain>
    </source>
</reference>
<organism evidence="3 4">
    <name type="scientific">Fusarium heterosporum</name>
    <dbReference type="NCBI Taxonomy" id="42747"/>
    <lineage>
        <taxon>Eukaryota</taxon>
        <taxon>Fungi</taxon>
        <taxon>Dikarya</taxon>
        <taxon>Ascomycota</taxon>
        <taxon>Pezizomycotina</taxon>
        <taxon>Sordariomycetes</taxon>
        <taxon>Hypocreomycetidae</taxon>
        <taxon>Hypocreales</taxon>
        <taxon>Nectriaceae</taxon>
        <taxon>Fusarium</taxon>
        <taxon>Fusarium heterosporum species complex</taxon>
    </lineage>
</organism>
<proteinExistence type="predicted"/>
<protein>
    <submittedName>
        <fullName evidence="3">Secreted protein</fullName>
    </submittedName>
</protein>
<keyword evidence="2" id="KW-0732">Signal</keyword>
<dbReference type="InterPro" id="IPR039535">
    <property type="entry name" value="ASST-like"/>
</dbReference>
<evidence type="ECO:0000313" key="3">
    <source>
        <dbReference type="EMBL" id="KAF5657733.1"/>
    </source>
</evidence>
<dbReference type="OrthoDB" id="5427350at2759"/>
<dbReference type="SUPFAM" id="SSF50998">
    <property type="entry name" value="Quinoprotein alcohol dehydrogenase-like"/>
    <property type="match status" value="1"/>
</dbReference>
<dbReference type="PANTHER" id="PTHR35340">
    <property type="entry name" value="PQQ ENZYME REPEAT PROTEIN-RELATED"/>
    <property type="match status" value="1"/>
</dbReference>
<dbReference type="EMBL" id="JAAGWQ010000270">
    <property type="protein sequence ID" value="KAF5657733.1"/>
    <property type="molecule type" value="Genomic_DNA"/>
</dbReference>
<feature type="region of interest" description="Disordered" evidence="1">
    <location>
        <begin position="511"/>
        <end position="536"/>
    </location>
</feature>
<dbReference type="InterPro" id="IPR053143">
    <property type="entry name" value="Arylsulfate_ST"/>
</dbReference>
<gene>
    <name evidence="3" type="ORF">FHETE_10263</name>
</gene>
<dbReference type="Pfam" id="PF14269">
    <property type="entry name" value="Arylsulfotran_2"/>
    <property type="match status" value="1"/>
</dbReference>
<evidence type="ECO:0000313" key="4">
    <source>
        <dbReference type="Proteomes" id="UP000567885"/>
    </source>
</evidence>
<dbReference type="PANTHER" id="PTHR35340:SF9">
    <property type="entry name" value="ASST-DOMAIN-CONTAINING PROTEIN"/>
    <property type="match status" value="1"/>
</dbReference>
<dbReference type="InterPro" id="IPR011047">
    <property type="entry name" value="Quinoprotein_ADH-like_sf"/>
</dbReference>
<evidence type="ECO:0000256" key="1">
    <source>
        <dbReference type="SAM" id="MobiDB-lite"/>
    </source>
</evidence>
<name>A0A8H5SU89_FUSHE</name>
<feature type="chain" id="PRO_5034462542" evidence="2">
    <location>
        <begin position="22"/>
        <end position="536"/>
    </location>
</feature>
<feature type="signal peptide" evidence="2">
    <location>
        <begin position="1"/>
        <end position="21"/>
    </location>
</feature>
<evidence type="ECO:0000256" key="2">
    <source>
        <dbReference type="SAM" id="SignalP"/>
    </source>
</evidence>
<comment type="caution">
    <text evidence="3">The sequence shown here is derived from an EMBL/GenBank/DDBJ whole genome shotgun (WGS) entry which is preliminary data.</text>
</comment>
<keyword evidence="4" id="KW-1185">Reference proteome</keyword>